<evidence type="ECO:0000313" key="1">
    <source>
        <dbReference type="EMBL" id="KAK4647148.1"/>
    </source>
</evidence>
<sequence length="247" mass="27247">MPGGTQSKPLHQVLPEIEYQGSVFDACLLFLKSRGSPLVPLSLSSLSLSQNSAEHGLLDLGLRRHRNPYRSHRLQGKLPSFSSPSTIRRASSGDASPILLCTTPLCHLGHRQQAPFSPSSPCESISSHNSRVNNDFLDIGTISDPALKARTACLHHQHNSREGVFETKKGAPIGCHKRHRLLEIRKAVWQKGKAQRLVPFYPAQKLRILPSKIDPPFSAVDTQKLGSSSEELGRARHCSLLEPRRLA</sequence>
<evidence type="ECO:0000313" key="2">
    <source>
        <dbReference type="Proteomes" id="UP001322138"/>
    </source>
</evidence>
<dbReference type="EMBL" id="JAFFGZ010000002">
    <property type="protein sequence ID" value="KAK4647148.1"/>
    <property type="molecule type" value="Genomic_DNA"/>
</dbReference>
<organism evidence="1 2">
    <name type="scientific">Podospora bellae-mahoneyi</name>
    <dbReference type="NCBI Taxonomy" id="2093777"/>
    <lineage>
        <taxon>Eukaryota</taxon>
        <taxon>Fungi</taxon>
        <taxon>Dikarya</taxon>
        <taxon>Ascomycota</taxon>
        <taxon>Pezizomycotina</taxon>
        <taxon>Sordariomycetes</taxon>
        <taxon>Sordariomycetidae</taxon>
        <taxon>Sordariales</taxon>
        <taxon>Podosporaceae</taxon>
        <taxon>Podospora</taxon>
    </lineage>
</organism>
<dbReference type="RefSeq" id="XP_062736124.1">
    <property type="nucleotide sequence ID" value="XM_062872174.1"/>
</dbReference>
<reference evidence="1 2" key="1">
    <citation type="journal article" date="2023" name="bioRxiv">
        <title>High-quality genome assemblies of four members of thePodospora anserinaspecies complex.</title>
        <authorList>
            <person name="Ament-Velasquez S.L."/>
            <person name="Vogan A.A."/>
            <person name="Wallerman O."/>
            <person name="Hartmann F."/>
            <person name="Gautier V."/>
            <person name="Silar P."/>
            <person name="Giraud T."/>
            <person name="Johannesson H."/>
        </authorList>
    </citation>
    <scope>NUCLEOTIDE SEQUENCE [LARGE SCALE GENOMIC DNA]</scope>
    <source>
        <strain evidence="1 2">CBS 112042</strain>
    </source>
</reference>
<accession>A0ABR0FT74</accession>
<keyword evidence="2" id="KW-1185">Reference proteome</keyword>
<dbReference type="Proteomes" id="UP001322138">
    <property type="component" value="Unassembled WGS sequence"/>
</dbReference>
<comment type="caution">
    <text evidence="1">The sequence shown here is derived from an EMBL/GenBank/DDBJ whole genome shotgun (WGS) entry which is preliminary data.</text>
</comment>
<proteinExistence type="predicted"/>
<name>A0ABR0FT74_9PEZI</name>
<gene>
    <name evidence="1" type="ORF">QC761_0026310</name>
</gene>
<dbReference type="GeneID" id="87891280"/>
<protein>
    <submittedName>
        <fullName evidence="1">Uncharacterized protein</fullName>
    </submittedName>
</protein>